<dbReference type="Proteomes" id="UP000325811">
    <property type="component" value="Chromosome II"/>
</dbReference>
<keyword evidence="2" id="KW-1185">Reference proteome</keyword>
<name>A0A5Q4ZEZ4_9BURK</name>
<gene>
    <name evidence="1" type="ORF">PDMSB3_0020</name>
</gene>
<dbReference type="EMBL" id="LR699554">
    <property type="protein sequence ID" value="VVD31323.1"/>
    <property type="molecule type" value="Genomic_DNA"/>
</dbReference>
<evidence type="ECO:0000313" key="1">
    <source>
        <dbReference type="EMBL" id="VVD31323.1"/>
    </source>
</evidence>
<accession>A0A5Q4ZEZ4</accession>
<organism evidence="1 2">
    <name type="scientific">Paraburkholderia dioscoreae</name>
    <dbReference type="NCBI Taxonomy" id="2604047"/>
    <lineage>
        <taxon>Bacteria</taxon>
        <taxon>Pseudomonadati</taxon>
        <taxon>Pseudomonadota</taxon>
        <taxon>Betaproteobacteria</taxon>
        <taxon>Burkholderiales</taxon>
        <taxon>Burkholderiaceae</taxon>
        <taxon>Paraburkholderia</taxon>
    </lineage>
</organism>
<evidence type="ECO:0000313" key="2">
    <source>
        <dbReference type="Proteomes" id="UP000325811"/>
    </source>
</evidence>
<reference evidence="1 2" key="1">
    <citation type="submission" date="2019-08" db="EMBL/GenBank/DDBJ databases">
        <authorList>
            <person name="Herpell B J."/>
        </authorList>
    </citation>
    <scope>NUCLEOTIDE SEQUENCE [LARGE SCALE GENOMIC DNA]</scope>
    <source>
        <strain evidence="2">Msb3</strain>
    </source>
</reference>
<protein>
    <submittedName>
        <fullName evidence="1">Uncharacterized protein</fullName>
    </submittedName>
</protein>
<dbReference type="KEGG" id="pdio:PDMSB3_0020.1"/>
<dbReference type="AlphaFoldDB" id="A0A5Q4ZEZ4"/>
<sequence>MLPNSLTFAFEVRTQVAIFSPRRLPNILTYSRSAALRFAITDNWLVIHGDEDNSLEILTLSQVRIQCADRSPPGTAHLFGRSPGTPHLTYLHKRLKCCSAPGTTHL</sequence>
<proteinExistence type="predicted"/>